<dbReference type="EMBL" id="JACHJD010000018">
    <property type="protein sequence ID" value="MBB5108263.1"/>
    <property type="molecule type" value="Genomic_DNA"/>
</dbReference>
<dbReference type="OrthoDB" id="4235069at2"/>
<reference evidence="2 5" key="2">
    <citation type="submission" date="2020-08" db="EMBL/GenBank/DDBJ databases">
        <title>Genomic Encyclopedia of Type Strains, Phase III (KMG-III): the genomes of soil and plant-associated and newly described type strains.</title>
        <authorList>
            <person name="Whitman W."/>
        </authorList>
    </citation>
    <scope>NUCLEOTIDE SEQUENCE [LARGE SCALE GENOMIC DNA]</scope>
    <source>
        <strain evidence="2 5">CECT 3146</strain>
    </source>
</reference>
<accession>A0A5P2X0J2</accession>
<gene>
    <name evidence="3" type="ORF">CP982_07215</name>
    <name evidence="2" type="ORF">FHS40_007384</name>
</gene>
<dbReference type="Proteomes" id="UP000326505">
    <property type="component" value="Chromosome"/>
</dbReference>
<dbReference type="KEGG" id="sspb:CP982_07215"/>
<dbReference type="AlphaFoldDB" id="A0A5P2X0J2"/>
<dbReference type="RefSeq" id="WP_150509724.1">
    <property type="nucleotide sequence ID" value="NZ_BMSQ01000020.1"/>
</dbReference>
<evidence type="ECO:0000313" key="2">
    <source>
        <dbReference type="EMBL" id="MBB5108263.1"/>
    </source>
</evidence>
<dbReference type="EMBL" id="CP023690">
    <property type="protein sequence ID" value="QEV58523.1"/>
    <property type="molecule type" value="Genomic_DNA"/>
</dbReference>
<reference evidence="3 4" key="1">
    <citation type="submission" date="2017-09" db="EMBL/GenBank/DDBJ databases">
        <authorList>
            <person name="Lee N."/>
            <person name="Cho B.-K."/>
        </authorList>
    </citation>
    <scope>NUCLEOTIDE SEQUENCE [LARGE SCALE GENOMIC DNA]</scope>
    <source>
        <strain evidence="3 4">ATCC 27465</strain>
    </source>
</reference>
<organism evidence="3 4">
    <name type="scientific">Streptomyces spectabilis</name>
    <dbReference type="NCBI Taxonomy" id="68270"/>
    <lineage>
        <taxon>Bacteria</taxon>
        <taxon>Bacillati</taxon>
        <taxon>Actinomycetota</taxon>
        <taxon>Actinomycetes</taxon>
        <taxon>Kitasatosporales</taxon>
        <taxon>Streptomycetaceae</taxon>
        <taxon>Streptomyces</taxon>
    </lineage>
</organism>
<proteinExistence type="predicted"/>
<dbReference type="Proteomes" id="UP000549009">
    <property type="component" value="Unassembled WGS sequence"/>
</dbReference>
<sequence length="128" mass="14423">MADDLTLGEIRRELQRLTSMAGSAERPKPTRINPPDHQWPGHEWDLREMTPQGGTKEKVWVIRTVDEQNTADGLVYVSTPESMYPGIDFVPLYASDARQLAMALLAAADRADHQALDIPRLEDRRKAS</sequence>
<keyword evidence="5" id="KW-1185">Reference proteome</keyword>
<feature type="region of interest" description="Disordered" evidence="1">
    <location>
        <begin position="18"/>
        <end position="42"/>
    </location>
</feature>
<name>A0A5P2X0J2_STRST</name>
<evidence type="ECO:0000313" key="5">
    <source>
        <dbReference type="Proteomes" id="UP000549009"/>
    </source>
</evidence>
<evidence type="ECO:0000313" key="4">
    <source>
        <dbReference type="Proteomes" id="UP000326505"/>
    </source>
</evidence>
<protein>
    <submittedName>
        <fullName evidence="3">Uncharacterized protein</fullName>
    </submittedName>
</protein>
<evidence type="ECO:0000256" key="1">
    <source>
        <dbReference type="SAM" id="MobiDB-lite"/>
    </source>
</evidence>
<evidence type="ECO:0000313" key="3">
    <source>
        <dbReference type="EMBL" id="QEV58523.1"/>
    </source>
</evidence>